<dbReference type="PANTHER" id="PTHR24421">
    <property type="entry name" value="NITRATE/NITRITE SENSOR PROTEIN NARX-RELATED"/>
    <property type="match status" value="1"/>
</dbReference>
<keyword evidence="3" id="KW-0902">Two-component regulatory system</keyword>
<reference evidence="6" key="1">
    <citation type="submission" date="2021-02" db="EMBL/GenBank/DDBJ databases">
        <title>Phycicoccus sp. MQZ13P-5T, whole genome shotgun sequence.</title>
        <authorList>
            <person name="Tuo L."/>
        </authorList>
    </citation>
    <scope>NUCLEOTIDE SEQUENCE</scope>
    <source>
        <strain evidence="6">MQZ13P-5</strain>
    </source>
</reference>
<evidence type="ECO:0000256" key="2">
    <source>
        <dbReference type="ARBA" id="ARBA00022777"/>
    </source>
</evidence>
<evidence type="ECO:0000313" key="7">
    <source>
        <dbReference type="Proteomes" id="UP001430172"/>
    </source>
</evidence>
<dbReference type="CDD" id="cd16917">
    <property type="entry name" value="HATPase_UhpB-NarQ-NarX-like"/>
    <property type="match status" value="1"/>
</dbReference>
<proteinExistence type="predicted"/>
<keyword evidence="4" id="KW-0812">Transmembrane</keyword>
<keyword evidence="2 6" id="KW-0418">Kinase</keyword>
<protein>
    <submittedName>
        <fullName evidence="6">Sensor histidine kinase</fullName>
    </submittedName>
</protein>
<dbReference type="GO" id="GO:0016301">
    <property type="term" value="F:kinase activity"/>
    <property type="evidence" value="ECO:0007669"/>
    <property type="project" value="UniProtKB-KW"/>
</dbReference>
<dbReference type="Gene3D" id="1.20.5.1930">
    <property type="match status" value="1"/>
</dbReference>
<dbReference type="RefSeq" id="WP_204132687.1">
    <property type="nucleotide sequence ID" value="NZ_JAFDVD010000022.1"/>
</dbReference>
<keyword evidence="4" id="KW-0472">Membrane</keyword>
<keyword evidence="1" id="KW-0808">Transferase</keyword>
<evidence type="ECO:0000256" key="3">
    <source>
        <dbReference type="ARBA" id="ARBA00023012"/>
    </source>
</evidence>
<keyword evidence="4" id="KW-1133">Transmembrane helix</keyword>
<dbReference type="Pfam" id="PF07730">
    <property type="entry name" value="HisKA_3"/>
    <property type="match status" value="1"/>
</dbReference>
<keyword evidence="7" id="KW-1185">Reference proteome</keyword>
<dbReference type="InterPro" id="IPR011712">
    <property type="entry name" value="Sig_transdc_His_kin_sub3_dim/P"/>
</dbReference>
<dbReference type="InterPro" id="IPR050482">
    <property type="entry name" value="Sensor_HK_TwoCompSys"/>
</dbReference>
<dbReference type="PANTHER" id="PTHR24421:SF63">
    <property type="entry name" value="SENSOR HISTIDINE KINASE DESK"/>
    <property type="match status" value="1"/>
</dbReference>
<organism evidence="6 7">
    <name type="scientific">Phycicoccus sonneratiae</name>
    <dbReference type="NCBI Taxonomy" id="2807628"/>
    <lineage>
        <taxon>Bacteria</taxon>
        <taxon>Bacillati</taxon>
        <taxon>Actinomycetota</taxon>
        <taxon>Actinomycetes</taxon>
        <taxon>Micrococcales</taxon>
        <taxon>Intrasporangiaceae</taxon>
        <taxon>Phycicoccus</taxon>
    </lineage>
</organism>
<feature type="transmembrane region" description="Helical" evidence="4">
    <location>
        <begin position="143"/>
        <end position="165"/>
    </location>
</feature>
<accession>A0ABS2CR03</accession>
<evidence type="ECO:0000256" key="4">
    <source>
        <dbReference type="SAM" id="Phobius"/>
    </source>
</evidence>
<dbReference type="SUPFAM" id="SSF55874">
    <property type="entry name" value="ATPase domain of HSP90 chaperone/DNA topoisomerase II/histidine kinase"/>
    <property type="match status" value="1"/>
</dbReference>
<feature type="domain" description="Signal transduction histidine kinase subgroup 3 dimerisation and phosphoacceptor" evidence="5">
    <location>
        <begin position="185"/>
        <end position="251"/>
    </location>
</feature>
<evidence type="ECO:0000259" key="5">
    <source>
        <dbReference type="Pfam" id="PF07730"/>
    </source>
</evidence>
<dbReference type="EMBL" id="JAFDVD010000022">
    <property type="protein sequence ID" value="MBM6402220.1"/>
    <property type="molecule type" value="Genomic_DNA"/>
</dbReference>
<evidence type="ECO:0000256" key="1">
    <source>
        <dbReference type="ARBA" id="ARBA00022679"/>
    </source>
</evidence>
<dbReference type="Proteomes" id="UP001430172">
    <property type="component" value="Unassembled WGS sequence"/>
</dbReference>
<feature type="transmembrane region" description="Helical" evidence="4">
    <location>
        <begin position="103"/>
        <end position="131"/>
    </location>
</feature>
<feature type="transmembrane region" description="Helical" evidence="4">
    <location>
        <begin position="43"/>
        <end position="62"/>
    </location>
</feature>
<gene>
    <name evidence="6" type="ORF">JQN70_17630</name>
</gene>
<name>A0ABS2CR03_9MICO</name>
<feature type="transmembrane region" description="Helical" evidence="4">
    <location>
        <begin position="12"/>
        <end position="31"/>
    </location>
</feature>
<sequence length="380" mass="39294">MPPPVTQHSWPRLPRGVAAVWSSLWALGLLAPPLVSSGASPHPLLVVVGLVATGVLFVAATVDATARSGTRRTDLWPLVVALLLLVGLLALDPALDWSTLPVLAAIAVGATTPLRATPSLVAGLAAVVVLVARARGADWPTAIWGTGVTTALAGLLTWAFGWLAAVVAELRATREELASTAVAAERLRFSRDLHDLLGHSLSVVSVKAQAARRTVRSDPDAAEQHTDDIATLAQEALTEVRRAVRGYRGTTLDDELVRAGQALRAAGIRTEVERADAGLTPSEEELLAWVVREGATNVLRHARAGRAAIRTATGPEGTTLVIEDDGSGPDADEDASAAVTGSGLAGLRERLTGSGGSLHTDGDAAGFRLSVRLPPGGGAR</sequence>
<dbReference type="InterPro" id="IPR036890">
    <property type="entry name" value="HATPase_C_sf"/>
</dbReference>
<evidence type="ECO:0000313" key="6">
    <source>
        <dbReference type="EMBL" id="MBM6402220.1"/>
    </source>
</evidence>
<feature type="transmembrane region" description="Helical" evidence="4">
    <location>
        <begin position="74"/>
        <end position="91"/>
    </location>
</feature>
<dbReference type="Gene3D" id="3.30.565.10">
    <property type="entry name" value="Histidine kinase-like ATPase, C-terminal domain"/>
    <property type="match status" value="1"/>
</dbReference>
<comment type="caution">
    <text evidence="6">The sequence shown here is derived from an EMBL/GenBank/DDBJ whole genome shotgun (WGS) entry which is preliminary data.</text>
</comment>